<dbReference type="InterPro" id="IPR010140">
    <property type="entry name" value="Histidinol_P_phosphatase_HisJ"/>
</dbReference>
<proteinExistence type="inferred from homology"/>
<dbReference type="UniPathway" id="UPA00031">
    <property type="reaction ID" value="UER00013"/>
</dbReference>
<dbReference type="GO" id="GO:0005737">
    <property type="term" value="C:cytoplasm"/>
    <property type="evidence" value="ECO:0007669"/>
    <property type="project" value="TreeGrafter"/>
</dbReference>
<keyword evidence="4 8" id="KW-0028">Amino-acid biosynthesis</keyword>
<gene>
    <name evidence="10" type="ORF">ERS852572_01871</name>
</gene>
<keyword evidence="5 8" id="KW-0378">Hydrolase</keyword>
<dbReference type="SMART" id="SM00481">
    <property type="entry name" value="POLIIIAc"/>
    <property type="match status" value="1"/>
</dbReference>
<dbReference type="OrthoDB" id="9775255at2"/>
<evidence type="ECO:0000256" key="4">
    <source>
        <dbReference type="ARBA" id="ARBA00022605"/>
    </source>
</evidence>
<protein>
    <recommendedName>
        <fullName evidence="3 8">Histidinol-phosphatase</fullName>
        <shortName evidence="8">HolPase</shortName>
        <ecNumber evidence="3 8">3.1.3.15</ecNumber>
    </recommendedName>
</protein>
<dbReference type="RefSeq" id="WP_055194332.1">
    <property type="nucleotide sequence ID" value="NZ_CABIYH010000013.1"/>
</dbReference>
<dbReference type="Proteomes" id="UP000095350">
    <property type="component" value="Unassembled WGS sequence"/>
</dbReference>
<dbReference type="STRING" id="166486.ERS852572_01871"/>
<evidence type="ECO:0000313" key="11">
    <source>
        <dbReference type="Proteomes" id="UP000095350"/>
    </source>
</evidence>
<evidence type="ECO:0000256" key="8">
    <source>
        <dbReference type="RuleBase" id="RU366003"/>
    </source>
</evidence>
<dbReference type="EMBL" id="CYXZ01000013">
    <property type="protein sequence ID" value="CUN09408.1"/>
    <property type="molecule type" value="Genomic_DNA"/>
</dbReference>
<dbReference type="SUPFAM" id="SSF89550">
    <property type="entry name" value="PHP domain-like"/>
    <property type="match status" value="1"/>
</dbReference>
<evidence type="ECO:0000256" key="6">
    <source>
        <dbReference type="ARBA" id="ARBA00023102"/>
    </source>
</evidence>
<dbReference type="InterPro" id="IPR004013">
    <property type="entry name" value="PHP_dom"/>
</dbReference>
<name>A0A173U7C8_9FIRM</name>
<keyword evidence="6 8" id="KW-0368">Histidine biosynthesis</keyword>
<evidence type="ECO:0000256" key="2">
    <source>
        <dbReference type="ARBA" id="ARBA00009152"/>
    </source>
</evidence>
<dbReference type="NCBIfam" id="TIGR01856">
    <property type="entry name" value="hisJ_fam"/>
    <property type="match status" value="1"/>
</dbReference>
<evidence type="ECO:0000256" key="5">
    <source>
        <dbReference type="ARBA" id="ARBA00022801"/>
    </source>
</evidence>
<comment type="catalytic activity">
    <reaction evidence="7 8">
        <text>L-histidinol phosphate + H2O = L-histidinol + phosphate</text>
        <dbReference type="Rhea" id="RHEA:14465"/>
        <dbReference type="ChEBI" id="CHEBI:15377"/>
        <dbReference type="ChEBI" id="CHEBI:43474"/>
        <dbReference type="ChEBI" id="CHEBI:57699"/>
        <dbReference type="ChEBI" id="CHEBI:57980"/>
        <dbReference type="EC" id="3.1.3.15"/>
    </reaction>
</comment>
<comment type="pathway">
    <text evidence="1 8">Amino-acid biosynthesis; L-histidine biosynthesis; L-histidine from 5-phospho-alpha-D-ribose 1-diphosphate: step 8/9.</text>
</comment>
<sequence>MLWDTHMHSQFSGDSHTPQEDMIAAAKQKNLKGICFTDHLDIDYPDEPETFLLDLPNYVSSVEAMQEKYKEILPVRLGIELGLQPHLAGIHADILSQYPFDFVIGSSHVMHGVDPYYPSYWGNHSEEEGYREYFESILENIAAFDGFDVYGHIDYVVRYGPNKNANYSYQKYADIIDEILKALIIKGKGIEINTGGFKYGLGHPNPAEDIIKRYHELGGEIITIGADAHQPEHVAFDFEKVPSILKEAGFTHYTVFKNRKPEFIPIP</sequence>
<dbReference type="PaxDb" id="166486-ERS852572_01871"/>
<dbReference type="Pfam" id="PF02811">
    <property type="entry name" value="PHP"/>
    <property type="match status" value="1"/>
</dbReference>
<evidence type="ECO:0000256" key="7">
    <source>
        <dbReference type="ARBA" id="ARBA00049158"/>
    </source>
</evidence>
<evidence type="ECO:0000313" key="10">
    <source>
        <dbReference type="EMBL" id="CUN09408.1"/>
    </source>
</evidence>
<accession>A0A173U7C8</accession>
<evidence type="ECO:0000256" key="1">
    <source>
        <dbReference type="ARBA" id="ARBA00004970"/>
    </source>
</evidence>
<dbReference type="PANTHER" id="PTHR21039:SF0">
    <property type="entry name" value="HISTIDINOL-PHOSPHATASE"/>
    <property type="match status" value="1"/>
</dbReference>
<evidence type="ECO:0000256" key="3">
    <source>
        <dbReference type="ARBA" id="ARBA00013085"/>
    </source>
</evidence>
<dbReference type="EC" id="3.1.3.15" evidence="3 8"/>
<dbReference type="GO" id="GO:0004401">
    <property type="term" value="F:histidinol-phosphatase activity"/>
    <property type="evidence" value="ECO:0007669"/>
    <property type="project" value="UniProtKB-UniRule"/>
</dbReference>
<dbReference type="PANTHER" id="PTHR21039">
    <property type="entry name" value="HISTIDINOL PHOSPHATASE-RELATED"/>
    <property type="match status" value="1"/>
</dbReference>
<organism evidence="10 11">
    <name type="scientific">Roseburia intestinalis</name>
    <dbReference type="NCBI Taxonomy" id="166486"/>
    <lineage>
        <taxon>Bacteria</taxon>
        <taxon>Bacillati</taxon>
        <taxon>Bacillota</taxon>
        <taxon>Clostridia</taxon>
        <taxon>Lachnospirales</taxon>
        <taxon>Lachnospiraceae</taxon>
        <taxon>Roseburia</taxon>
    </lineage>
</organism>
<reference evidence="10 11" key="1">
    <citation type="submission" date="2015-09" db="EMBL/GenBank/DDBJ databases">
        <authorList>
            <consortium name="Pathogen Informatics"/>
        </authorList>
    </citation>
    <scope>NUCLEOTIDE SEQUENCE [LARGE SCALE GENOMIC DNA]</scope>
    <source>
        <strain evidence="10 11">2789STDY5834960</strain>
    </source>
</reference>
<dbReference type="InterPro" id="IPR003141">
    <property type="entry name" value="Pol/His_phosphatase_N"/>
</dbReference>
<dbReference type="Gene3D" id="3.20.20.140">
    <property type="entry name" value="Metal-dependent hydrolases"/>
    <property type="match status" value="1"/>
</dbReference>
<evidence type="ECO:0000259" key="9">
    <source>
        <dbReference type="SMART" id="SM00481"/>
    </source>
</evidence>
<comment type="similarity">
    <text evidence="2 8">Belongs to the PHP hydrolase family. HisK subfamily.</text>
</comment>
<dbReference type="InterPro" id="IPR016195">
    <property type="entry name" value="Pol/histidinol_Pase-like"/>
</dbReference>
<feature type="domain" description="Polymerase/histidinol phosphatase N-terminal" evidence="9">
    <location>
        <begin position="3"/>
        <end position="85"/>
    </location>
</feature>
<dbReference type="AlphaFoldDB" id="A0A173U7C8"/>
<dbReference type="GO" id="GO:0000105">
    <property type="term" value="P:L-histidine biosynthetic process"/>
    <property type="evidence" value="ECO:0007669"/>
    <property type="project" value="UniProtKB-UniRule"/>
</dbReference>